<evidence type="ECO:0000313" key="17">
    <source>
        <dbReference type="Proteomes" id="UP000592216"/>
    </source>
</evidence>
<comment type="function">
    <text evidence="9 12">Required for accurate and efficient protein synthesis under certain stress conditions. May act as a fidelity factor of the translation reaction, by catalyzing a one-codon backward translocation of tRNAs on improperly translocated ribosomes. Back-translocation proceeds from a post-translocation (POST) complex to a pre-translocation (PRE) complex, thus giving elongation factor G a second chance to translocate the tRNAs correctly. Binds to ribosomes in a GTP-dependent manner.</text>
</comment>
<feature type="domain" description="Tr-type G" evidence="13">
    <location>
        <begin position="5"/>
        <end position="187"/>
    </location>
</feature>
<dbReference type="CDD" id="cd03709">
    <property type="entry name" value="lepA_C"/>
    <property type="match status" value="1"/>
</dbReference>
<evidence type="ECO:0000256" key="3">
    <source>
        <dbReference type="ARBA" id="ARBA00022741"/>
    </source>
</evidence>
<gene>
    <name evidence="12 14" type="primary">lepA</name>
    <name evidence="15" type="ORF">HJ526_12765</name>
    <name evidence="14" type="ORF">HJ536_12460</name>
</gene>
<evidence type="ECO:0000259" key="13">
    <source>
        <dbReference type="PROSITE" id="PS51722"/>
    </source>
</evidence>
<evidence type="ECO:0000313" key="15">
    <source>
        <dbReference type="EMBL" id="NVO28300.1"/>
    </source>
</evidence>
<reference evidence="16 17" key="1">
    <citation type="submission" date="2020-04" db="EMBL/GenBank/DDBJ databases">
        <title>Donghicola sp., a member of the Rhodobacteraceae family isolated from mangrove forest in Thailand.</title>
        <authorList>
            <person name="Charoenyingcharoen P."/>
            <person name="Yukphan P."/>
        </authorList>
    </citation>
    <scope>NUCLEOTIDE SEQUENCE [LARGE SCALE GENOMIC DNA]</scope>
    <source>
        <strain evidence="14 17">B5-SW-15</strain>
        <strain evidence="15 16">C2-DW-16</strain>
    </source>
</reference>
<dbReference type="AlphaFoldDB" id="A0A850Q7K2"/>
<dbReference type="GO" id="GO:0043022">
    <property type="term" value="F:ribosome binding"/>
    <property type="evidence" value="ECO:0007669"/>
    <property type="project" value="UniProtKB-UniRule"/>
</dbReference>
<dbReference type="Proteomes" id="UP000592216">
    <property type="component" value="Unassembled WGS sequence"/>
</dbReference>
<dbReference type="CDD" id="cd03699">
    <property type="entry name" value="EF4_II"/>
    <property type="match status" value="1"/>
</dbReference>
<evidence type="ECO:0000256" key="2">
    <source>
        <dbReference type="ARBA" id="ARBA00022475"/>
    </source>
</evidence>
<dbReference type="EMBL" id="JABCJD010000006">
    <property type="protein sequence ID" value="NVO28300.1"/>
    <property type="molecule type" value="Genomic_DNA"/>
</dbReference>
<dbReference type="FunFam" id="3.30.70.870:FF:000004">
    <property type="entry name" value="Translation factor GUF1, mitochondrial"/>
    <property type="match status" value="1"/>
</dbReference>
<dbReference type="InterPro" id="IPR027417">
    <property type="entry name" value="P-loop_NTPase"/>
</dbReference>
<dbReference type="GO" id="GO:0005525">
    <property type="term" value="F:GTP binding"/>
    <property type="evidence" value="ECO:0007669"/>
    <property type="project" value="UniProtKB-UniRule"/>
</dbReference>
<dbReference type="FunFam" id="3.30.70.2570:FF:000001">
    <property type="entry name" value="Translation factor GUF1, mitochondrial"/>
    <property type="match status" value="1"/>
</dbReference>
<dbReference type="InterPro" id="IPR006297">
    <property type="entry name" value="EF-4"/>
</dbReference>
<dbReference type="EC" id="3.6.5.n1" evidence="11 12"/>
<dbReference type="Proteomes" id="UP000523601">
    <property type="component" value="Unassembled WGS sequence"/>
</dbReference>
<evidence type="ECO:0000313" key="14">
    <source>
        <dbReference type="EMBL" id="NVO24172.1"/>
    </source>
</evidence>
<evidence type="ECO:0000256" key="6">
    <source>
        <dbReference type="ARBA" id="ARBA00023134"/>
    </source>
</evidence>
<keyword evidence="3 12" id="KW-0547">Nucleotide-binding</keyword>
<dbReference type="PANTHER" id="PTHR43512">
    <property type="entry name" value="TRANSLATION FACTOR GUF1-RELATED"/>
    <property type="match status" value="1"/>
</dbReference>
<dbReference type="Gene3D" id="2.40.30.10">
    <property type="entry name" value="Translation factors"/>
    <property type="match status" value="1"/>
</dbReference>
<dbReference type="PRINTS" id="PR00315">
    <property type="entry name" value="ELONGATNFCT"/>
</dbReference>
<keyword evidence="2 12" id="KW-1003">Cell membrane</keyword>
<dbReference type="FunFam" id="2.40.30.10:FF:000015">
    <property type="entry name" value="Translation factor GUF1, mitochondrial"/>
    <property type="match status" value="1"/>
</dbReference>
<dbReference type="InterPro" id="IPR035647">
    <property type="entry name" value="EFG_III/V"/>
</dbReference>
<dbReference type="Gene3D" id="3.40.50.300">
    <property type="entry name" value="P-loop containing nucleotide triphosphate hydrolases"/>
    <property type="match status" value="1"/>
</dbReference>
<dbReference type="NCBIfam" id="TIGR00231">
    <property type="entry name" value="small_GTP"/>
    <property type="match status" value="1"/>
</dbReference>
<dbReference type="Gene3D" id="3.30.70.2570">
    <property type="entry name" value="Elongation factor 4, C-terminal domain"/>
    <property type="match status" value="1"/>
</dbReference>
<dbReference type="PANTHER" id="PTHR43512:SF4">
    <property type="entry name" value="TRANSLATION FACTOR GUF1 HOMOLOG, CHLOROPLASTIC"/>
    <property type="match status" value="1"/>
</dbReference>
<evidence type="ECO:0000313" key="16">
    <source>
        <dbReference type="Proteomes" id="UP000523601"/>
    </source>
</evidence>
<keyword evidence="16" id="KW-1185">Reference proteome</keyword>
<dbReference type="EMBL" id="JABCJE010000005">
    <property type="protein sequence ID" value="NVO24172.1"/>
    <property type="molecule type" value="Genomic_DNA"/>
</dbReference>
<dbReference type="GO" id="GO:0003746">
    <property type="term" value="F:translation elongation factor activity"/>
    <property type="evidence" value="ECO:0007669"/>
    <property type="project" value="UniProtKB-UniRule"/>
</dbReference>
<dbReference type="CDD" id="cd16260">
    <property type="entry name" value="EF4_III"/>
    <property type="match status" value="1"/>
</dbReference>
<organism evidence="14 17">
    <name type="scientific">Donghicola mangrovi</name>
    <dbReference type="NCBI Taxonomy" id="2729614"/>
    <lineage>
        <taxon>Bacteria</taxon>
        <taxon>Pseudomonadati</taxon>
        <taxon>Pseudomonadota</taxon>
        <taxon>Alphaproteobacteria</taxon>
        <taxon>Rhodobacterales</taxon>
        <taxon>Roseobacteraceae</taxon>
        <taxon>Donghicola</taxon>
    </lineage>
</organism>
<dbReference type="FunFam" id="3.40.50.300:FF:000078">
    <property type="entry name" value="Elongation factor 4"/>
    <property type="match status" value="1"/>
</dbReference>
<keyword evidence="14" id="KW-0251">Elongation factor</keyword>
<protein>
    <recommendedName>
        <fullName evidence="11 12">Elongation factor 4</fullName>
        <shortName evidence="12">EF-4</shortName>
        <ecNumber evidence="11 12">3.6.5.n1</ecNumber>
    </recommendedName>
    <alternativeName>
        <fullName evidence="12">Ribosomal back-translocase LepA</fullName>
    </alternativeName>
</protein>
<dbReference type="GO" id="GO:0005886">
    <property type="term" value="C:plasma membrane"/>
    <property type="evidence" value="ECO:0007669"/>
    <property type="project" value="UniProtKB-SubCell"/>
</dbReference>
<feature type="binding site" evidence="12">
    <location>
        <begin position="17"/>
        <end position="22"/>
    </location>
    <ligand>
        <name>GTP</name>
        <dbReference type="ChEBI" id="CHEBI:37565"/>
    </ligand>
</feature>
<dbReference type="Gene3D" id="3.30.70.870">
    <property type="entry name" value="Elongation Factor G (Translational Gtpase), domain 3"/>
    <property type="match status" value="1"/>
</dbReference>
<dbReference type="Pfam" id="PF00679">
    <property type="entry name" value="EFG_C"/>
    <property type="match status" value="1"/>
</dbReference>
<dbReference type="SMART" id="SM00838">
    <property type="entry name" value="EFG_C"/>
    <property type="match status" value="1"/>
</dbReference>
<dbReference type="InterPro" id="IPR000795">
    <property type="entry name" value="T_Tr_GTP-bd_dom"/>
</dbReference>
<evidence type="ECO:0000256" key="8">
    <source>
        <dbReference type="ARBA" id="ARBA00050293"/>
    </source>
</evidence>
<comment type="subcellular location">
    <subcellularLocation>
        <location evidence="12">Cell membrane</location>
        <topology evidence="12">Peripheral membrane protein</topology>
        <orientation evidence="12">Cytoplasmic side</orientation>
    </subcellularLocation>
</comment>
<dbReference type="PROSITE" id="PS51722">
    <property type="entry name" value="G_TR_2"/>
    <property type="match status" value="1"/>
</dbReference>
<dbReference type="InterPro" id="IPR013842">
    <property type="entry name" value="LepA_CTD"/>
</dbReference>
<evidence type="ECO:0000256" key="5">
    <source>
        <dbReference type="ARBA" id="ARBA00022917"/>
    </source>
</evidence>
<dbReference type="NCBIfam" id="TIGR01393">
    <property type="entry name" value="lepA"/>
    <property type="match status" value="1"/>
</dbReference>
<dbReference type="InterPro" id="IPR031157">
    <property type="entry name" value="G_TR_CS"/>
</dbReference>
<dbReference type="InterPro" id="IPR038363">
    <property type="entry name" value="LepA_C_sf"/>
</dbReference>
<comment type="catalytic activity">
    <reaction evidence="8 12">
        <text>GTP + H2O = GDP + phosphate + H(+)</text>
        <dbReference type="Rhea" id="RHEA:19669"/>
        <dbReference type="ChEBI" id="CHEBI:15377"/>
        <dbReference type="ChEBI" id="CHEBI:15378"/>
        <dbReference type="ChEBI" id="CHEBI:37565"/>
        <dbReference type="ChEBI" id="CHEBI:43474"/>
        <dbReference type="ChEBI" id="CHEBI:58189"/>
        <dbReference type="EC" id="3.6.5.n1"/>
    </reaction>
</comment>
<dbReference type="InterPro" id="IPR035654">
    <property type="entry name" value="LepA_IV"/>
</dbReference>
<evidence type="ECO:0000256" key="11">
    <source>
        <dbReference type="ARBA" id="ARBA00066744"/>
    </source>
</evidence>
<comment type="similarity">
    <text evidence="10">Belongs to the GTP-binding elongation factor family. LepA subfamily.</text>
</comment>
<evidence type="ECO:0000256" key="4">
    <source>
        <dbReference type="ARBA" id="ARBA00022801"/>
    </source>
</evidence>
<dbReference type="Gene3D" id="3.30.70.240">
    <property type="match status" value="1"/>
</dbReference>
<evidence type="ECO:0000256" key="12">
    <source>
        <dbReference type="HAMAP-Rule" id="MF_00071"/>
    </source>
</evidence>
<dbReference type="CDD" id="cd01890">
    <property type="entry name" value="LepA"/>
    <property type="match status" value="1"/>
</dbReference>
<dbReference type="PROSITE" id="PS00301">
    <property type="entry name" value="G_TR_1"/>
    <property type="match status" value="1"/>
</dbReference>
<dbReference type="FunFam" id="3.30.70.240:FF:000007">
    <property type="entry name" value="Translation factor GUF1, mitochondrial"/>
    <property type="match status" value="1"/>
</dbReference>
<dbReference type="SUPFAM" id="SSF52540">
    <property type="entry name" value="P-loop containing nucleoside triphosphate hydrolases"/>
    <property type="match status" value="1"/>
</dbReference>
<dbReference type="Pfam" id="PF00009">
    <property type="entry name" value="GTP_EFTU"/>
    <property type="match status" value="1"/>
</dbReference>
<proteinExistence type="inferred from homology"/>
<feature type="binding site" evidence="12">
    <location>
        <begin position="134"/>
        <end position="137"/>
    </location>
    <ligand>
        <name>GTP</name>
        <dbReference type="ChEBI" id="CHEBI:37565"/>
    </ligand>
</feature>
<comment type="caution">
    <text evidence="14">The sequence shown here is derived from an EMBL/GenBank/DDBJ whole genome shotgun (WGS) entry which is preliminary data.</text>
</comment>
<dbReference type="GO" id="GO:0003924">
    <property type="term" value="F:GTPase activity"/>
    <property type="evidence" value="ECO:0007669"/>
    <property type="project" value="UniProtKB-UniRule"/>
</dbReference>
<dbReference type="Pfam" id="PF06421">
    <property type="entry name" value="LepA_C"/>
    <property type="match status" value="1"/>
</dbReference>
<accession>A0A850Q7K2</accession>
<keyword evidence="6 12" id="KW-0342">GTP-binding</keyword>
<evidence type="ECO:0000256" key="7">
    <source>
        <dbReference type="ARBA" id="ARBA00023136"/>
    </source>
</evidence>
<keyword evidence="7 12" id="KW-0472">Membrane</keyword>
<dbReference type="Pfam" id="PF03144">
    <property type="entry name" value="GTP_EFTU_D2"/>
    <property type="match status" value="1"/>
</dbReference>
<dbReference type="InterPro" id="IPR000640">
    <property type="entry name" value="EFG_V-like"/>
</dbReference>
<dbReference type="SUPFAM" id="SSF54980">
    <property type="entry name" value="EF-G C-terminal domain-like"/>
    <property type="match status" value="2"/>
</dbReference>
<sequence>MTELSNIRNFSIVAHIDHGKSTLADRLIQMTGTVAERDMKAQLLDSMDIERERGITIKANTVRIDYPAKDGQTYVLNLIDTPGHVDFSYEVSRSMQAVEGSLLVVDSTQGVEAQTLANVYQAIDANHEIVPVLNKVDLPASDCARVAEQIEDVIGIDASNSIHISAKTGVGIPDVLEAIVTRLPAPKGDRNAPLKAMLVDSYYDAYLGVVVIIRVIDGVIKKGDRIKMMKTGGQYPVEKLGVFRPQMQDIAELGPGEIGFLTASIKQVRDTRVGDTITTEKKGCEVPLPGFKPSIPVVFCGLFPVDSAEFDDLRNAIEKLALNDASFSYEMESSAALGFGFRCGFLGLLHLEVIRDRIEREYNIDLITTAPSVVYHVFMKDGEMIELHNPADMPDLSKVDHLEEPRIKATIMVPDEYLGDVLKLCQDRRGVQLDLTYAGARAMAVYDLPLNEVVFDFYDRLKSVTKGYASFDYQMSGYQEDQLVKMQILVNDEPVDALSIMVHRTRAETRGRAMCEKLKELIPRHMFKIPIQAAIGGKVIARETLAALRKDVTAKCYGGDATRKRKLLEKQKAGKKKMRQFGRVEIPQEAFINALKMDD</sequence>
<dbReference type="InterPro" id="IPR005225">
    <property type="entry name" value="Small_GTP-bd"/>
</dbReference>
<evidence type="ECO:0000256" key="1">
    <source>
        <dbReference type="ARBA" id="ARBA00005454"/>
    </source>
</evidence>
<evidence type="ECO:0000256" key="10">
    <source>
        <dbReference type="ARBA" id="ARBA00061052"/>
    </source>
</evidence>
<keyword evidence="4 12" id="KW-0378">Hydrolase</keyword>
<dbReference type="GO" id="GO:0097216">
    <property type="term" value="F:guanosine tetraphosphate binding"/>
    <property type="evidence" value="ECO:0007669"/>
    <property type="project" value="UniProtKB-ARBA"/>
</dbReference>
<name>A0A850Q7K2_9RHOB</name>
<comment type="similarity">
    <text evidence="1 12">Belongs to the TRAFAC class translation factor GTPase superfamily. Classic translation factor GTPase family. LepA subfamily.</text>
</comment>
<dbReference type="InterPro" id="IPR004161">
    <property type="entry name" value="EFTu-like_2"/>
</dbReference>
<dbReference type="GO" id="GO:0045727">
    <property type="term" value="P:positive regulation of translation"/>
    <property type="evidence" value="ECO:0007669"/>
    <property type="project" value="UniProtKB-UniRule"/>
</dbReference>
<evidence type="ECO:0000256" key="9">
    <source>
        <dbReference type="ARBA" id="ARBA00057626"/>
    </source>
</evidence>
<dbReference type="RefSeq" id="WP_176854990.1">
    <property type="nucleotide sequence ID" value="NZ_JABCJD010000006.1"/>
</dbReference>
<dbReference type="HAMAP" id="MF_00071">
    <property type="entry name" value="LepA"/>
    <property type="match status" value="1"/>
</dbReference>
<keyword evidence="5 12" id="KW-0648">Protein biosynthesis</keyword>